<accession>A0A4Y5SUU4</accession>
<geneLocation type="plasmid" evidence="2 3">
    <name>unnamed3</name>
</geneLocation>
<dbReference type="Pfam" id="PF09836">
    <property type="entry name" value="DUF2063"/>
    <property type="match status" value="1"/>
</dbReference>
<protein>
    <submittedName>
        <fullName evidence="2">DUF2063 domain-containing protein</fullName>
    </submittedName>
</protein>
<proteinExistence type="predicted"/>
<dbReference type="Proteomes" id="UP000296374">
    <property type="component" value="Plasmid unnamed3"/>
</dbReference>
<organism evidence="2 3">
    <name type="scientific">Paracoccus liaowanqingii</name>
    <dbReference type="NCBI Taxonomy" id="2560053"/>
    <lineage>
        <taxon>Bacteria</taxon>
        <taxon>Pseudomonadati</taxon>
        <taxon>Pseudomonadota</taxon>
        <taxon>Alphaproteobacteria</taxon>
        <taxon>Rhodobacterales</taxon>
        <taxon>Paracoccaceae</taxon>
        <taxon>Paracoccus</taxon>
    </lineage>
</organism>
<keyword evidence="2" id="KW-0614">Plasmid</keyword>
<evidence type="ECO:0000313" key="3">
    <source>
        <dbReference type="Proteomes" id="UP000296374"/>
    </source>
</evidence>
<dbReference type="InterPro" id="IPR044922">
    <property type="entry name" value="DUF2063_N_sf"/>
</dbReference>
<reference evidence="3" key="1">
    <citation type="submission" date="2019-05" db="EMBL/GenBank/DDBJ databases">
        <title>Tamlana fucoidanivorans sp. nov., isolated from the surface of algae collected from Fujian province in China.</title>
        <authorList>
            <person name="Li J."/>
        </authorList>
    </citation>
    <scope>NUCLEOTIDE SEQUENCE [LARGE SCALE GENOMIC DNA]</scope>
    <source>
        <strain evidence="3">2251</strain>
        <plasmid evidence="3">unnamed3</plasmid>
    </source>
</reference>
<evidence type="ECO:0000259" key="1">
    <source>
        <dbReference type="Pfam" id="PF09836"/>
    </source>
</evidence>
<dbReference type="EMBL" id="CP040764">
    <property type="protein sequence ID" value="QDA36733.1"/>
    <property type="molecule type" value="Genomic_DNA"/>
</dbReference>
<dbReference type="KEGG" id="plia:E4191_21910"/>
<dbReference type="AlphaFoldDB" id="A0A4Y5SUU4"/>
<gene>
    <name evidence="2" type="ORF">E4191_21910</name>
</gene>
<name>A0A4Y5SUU4_9RHOB</name>
<feature type="domain" description="Putative DNA-binding" evidence="1">
    <location>
        <begin position="7"/>
        <end position="94"/>
    </location>
</feature>
<sequence length="249" mass="26497">MPAEVMARFRAALRGGALPPGVTATDPTDAARRFDVYRNNVAVSLSQALARRFPVILRLVGEDFFRALAREYLVADPPRTPVLAEWGTGFAGFLAGFPPLAPWPWMADVARIEVARGRAFHAADARSLDPAALAGTDPARLCLHLHPSLAVLRLDHPAVSIWRRHQPGAPDHPLPALPEIALILRDPGFDVPVEAIPPADAVLIEALAGGAPLAEAALAAQQVQPGHDPGPRLVRLMRAGTIVEGVSPC</sequence>
<dbReference type="InterPro" id="IPR018640">
    <property type="entry name" value="DUF2063"/>
</dbReference>
<dbReference type="Gene3D" id="1.10.150.690">
    <property type="entry name" value="DUF2063"/>
    <property type="match status" value="1"/>
</dbReference>
<evidence type="ECO:0000313" key="2">
    <source>
        <dbReference type="EMBL" id="QDA36733.1"/>
    </source>
</evidence>